<organism evidence="3">
    <name type="scientific">Singulisphaera sp. Ch08</name>
    <dbReference type="NCBI Taxonomy" id="3120278"/>
    <lineage>
        <taxon>Bacteria</taxon>
        <taxon>Pseudomonadati</taxon>
        <taxon>Planctomycetota</taxon>
        <taxon>Planctomycetia</taxon>
        <taxon>Isosphaerales</taxon>
        <taxon>Isosphaeraceae</taxon>
        <taxon>Singulisphaera</taxon>
    </lineage>
</organism>
<dbReference type="InterPro" id="IPR050345">
    <property type="entry name" value="Aliph_Amidase/BUP"/>
</dbReference>
<keyword evidence="1 3" id="KW-0378">Hydrolase</keyword>
<dbReference type="Gene3D" id="3.60.110.10">
    <property type="entry name" value="Carbon-nitrogen hydrolase"/>
    <property type="match status" value="1"/>
</dbReference>
<proteinExistence type="predicted"/>
<dbReference type="PANTHER" id="PTHR43674:SF2">
    <property type="entry name" value="BETA-UREIDOPROPIONASE"/>
    <property type="match status" value="1"/>
</dbReference>
<evidence type="ECO:0000259" key="2">
    <source>
        <dbReference type="PROSITE" id="PS50263"/>
    </source>
</evidence>
<feature type="domain" description="CN hydrolase" evidence="2">
    <location>
        <begin position="7"/>
        <end position="245"/>
    </location>
</feature>
<protein>
    <submittedName>
        <fullName evidence="3">Carbon-nitrogen hydrolase family protein</fullName>
    </submittedName>
</protein>
<dbReference type="InterPro" id="IPR003010">
    <property type="entry name" value="C-N_Hydrolase"/>
</dbReference>
<dbReference type="EMBL" id="CP155447">
    <property type="protein sequence ID" value="XBH07811.1"/>
    <property type="molecule type" value="Genomic_DNA"/>
</dbReference>
<reference evidence="3" key="1">
    <citation type="submission" date="2024-05" db="EMBL/GenBank/DDBJ databases">
        <title>Planctomycetes of the genus Singulisphaera possess chitinolytic capabilities.</title>
        <authorList>
            <person name="Ivanova A."/>
        </authorList>
    </citation>
    <scope>NUCLEOTIDE SEQUENCE</scope>
    <source>
        <strain evidence="3">Ch08T</strain>
    </source>
</reference>
<accession>A0AAU7CRP8</accession>
<evidence type="ECO:0000256" key="1">
    <source>
        <dbReference type="ARBA" id="ARBA00022801"/>
    </source>
</evidence>
<dbReference type="CDD" id="cd07197">
    <property type="entry name" value="nitrilase"/>
    <property type="match status" value="1"/>
</dbReference>
<name>A0AAU7CRP8_9BACT</name>
<dbReference type="PROSITE" id="PS50263">
    <property type="entry name" value="CN_HYDROLASE"/>
    <property type="match status" value="1"/>
</dbReference>
<dbReference type="GO" id="GO:0016811">
    <property type="term" value="F:hydrolase activity, acting on carbon-nitrogen (but not peptide) bonds, in linear amides"/>
    <property type="evidence" value="ECO:0007669"/>
    <property type="project" value="UniProtKB-ARBA"/>
</dbReference>
<dbReference type="SUPFAM" id="SSF56317">
    <property type="entry name" value="Carbon-nitrogen hydrolase"/>
    <property type="match status" value="1"/>
</dbReference>
<dbReference type="PANTHER" id="PTHR43674">
    <property type="entry name" value="NITRILASE C965.09-RELATED"/>
    <property type="match status" value="1"/>
</dbReference>
<dbReference type="Pfam" id="PF00795">
    <property type="entry name" value="CN_hydrolase"/>
    <property type="match status" value="1"/>
</dbReference>
<evidence type="ECO:0000313" key="3">
    <source>
        <dbReference type="EMBL" id="XBH07811.1"/>
    </source>
</evidence>
<dbReference type="RefSeq" id="WP_406700651.1">
    <property type="nucleotide sequence ID" value="NZ_CP155447.1"/>
</dbReference>
<dbReference type="AlphaFoldDB" id="A0AAU7CRP8"/>
<dbReference type="InterPro" id="IPR036526">
    <property type="entry name" value="C-N_Hydrolase_sf"/>
</dbReference>
<gene>
    <name evidence="3" type="ORF">V5E97_17790</name>
</gene>
<sequence length="284" mass="30948">MNLPSPIRIAGVQMDVKIGDIAANRAAILGQISVAADAGAKLIVFPECALTGYGFESREEALSFAEPIPGPSTQAIETHCAKLGIATVFGLLERDGDRLYNACVLVGPSGVIGSYRKVHLPFLGVDRFADPGDRPFAVQEYEGLRIGMHICYDGAFPESGRVLSLLGADVLLLPTNWPTHSECAAIHMIACRAMENVVYAMAVNRVGEERGFRFIGRSSIASPNGEILQSASPDSEEIFYAEIDPARSRQKRLIRVPGKHEVDRIADRRPEFYTELVRPKPARD</sequence>